<evidence type="ECO:0000313" key="1">
    <source>
        <dbReference type="EMBL" id="KAK5601634.1"/>
    </source>
</evidence>
<gene>
    <name evidence="1" type="ORF">CRENBAI_022676</name>
</gene>
<dbReference type="EMBL" id="JAHHUM010002658">
    <property type="protein sequence ID" value="KAK5601634.1"/>
    <property type="molecule type" value="Genomic_DNA"/>
</dbReference>
<comment type="caution">
    <text evidence="1">The sequence shown here is derived from an EMBL/GenBank/DDBJ whole genome shotgun (WGS) entry which is preliminary data.</text>
</comment>
<dbReference type="AlphaFoldDB" id="A0AAV9QWA7"/>
<accession>A0AAV9QWA7</accession>
<organism evidence="1 2">
    <name type="scientific">Crenichthys baileyi</name>
    <name type="common">White River springfish</name>
    <dbReference type="NCBI Taxonomy" id="28760"/>
    <lineage>
        <taxon>Eukaryota</taxon>
        <taxon>Metazoa</taxon>
        <taxon>Chordata</taxon>
        <taxon>Craniata</taxon>
        <taxon>Vertebrata</taxon>
        <taxon>Euteleostomi</taxon>
        <taxon>Actinopterygii</taxon>
        <taxon>Neopterygii</taxon>
        <taxon>Teleostei</taxon>
        <taxon>Neoteleostei</taxon>
        <taxon>Acanthomorphata</taxon>
        <taxon>Ovalentaria</taxon>
        <taxon>Atherinomorphae</taxon>
        <taxon>Cyprinodontiformes</taxon>
        <taxon>Goodeidae</taxon>
        <taxon>Crenichthys</taxon>
    </lineage>
</organism>
<evidence type="ECO:0000313" key="2">
    <source>
        <dbReference type="Proteomes" id="UP001311232"/>
    </source>
</evidence>
<proteinExistence type="predicted"/>
<sequence length="111" mass="12275">MWLDYLDPSLAQWICLPKVTPTKGNFVPGLSRDWLLGCLEASRFVFHIPTVLGLRRSRIPQAKTHSGLAQEITAPHSPEPPSPSFTNLLCASLFHSQSNSCFSFGRPPNGE</sequence>
<protein>
    <submittedName>
        <fullName evidence="1">Uncharacterized protein</fullName>
    </submittedName>
</protein>
<keyword evidence="2" id="KW-1185">Reference proteome</keyword>
<dbReference type="Proteomes" id="UP001311232">
    <property type="component" value="Unassembled WGS sequence"/>
</dbReference>
<name>A0AAV9QWA7_9TELE</name>
<reference evidence="1 2" key="1">
    <citation type="submission" date="2021-06" db="EMBL/GenBank/DDBJ databases">
        <authorList>
            <person name="Palmer J.M."/>
        </authorList>
    </citation>
    <scope>NUCLEOTIDE SEQUENCE [LARGE SCALE GENOMIC DNA]</scope>
    <source>
        <strain evidence="1 2">MEX-2019</strain>
        <tissue evidence="1">Muscle</tissue>
    </source>
</reference>